<comment type="subunit">
    <text evidence="3 11">Tetramer of two alpha and two beta subunits.</text>
</comment>
<dbReference type="AlphaFoldDB" id="A0A1I1I6P3"/>
<gene>
    <name evidence="11" type="primary">glyS</name>
    <name evidence="13" type="ORF">SAMN05660443_2248</name>
</gene>
<dbReference type="OrthoDB" id="9775440at2"/>
<evidence type="ECO:0000256" key="4">
    <source>
        <dbReference type="ARBA" id="ARBA00022490"/>
    </source>
</evidence>
<evidence type="ECO:0000256" key="5">
    <source>
        <dbReference type="ARBA" id="ARBA00022598"/>
    </source>
</evidence>
<dbReference type="GO" id="GO:0006420">
    <property type="term" value="P:arginyl-tRNA aminoacylation"/>
    <property type="evidence" value="ECO:0007669"/>
    <property type="project" value="InterPro"/>
</dbReference>
<keyword evidence="5 11" id="KW-0436">Ligase</keyword>
<dbReference type="GO" id="GO:0005524">
    <property type="term" value="F:ATP binding"/>
    <property type="evidence" value="ECO:0007669"/>
    <property type="project" value="UniProtKB-UniRule"/>
</dbReference>
<protein>
    <recommendedName>
        <fullName evidence="11">Glycine--tRNA ligase beta subunit</fullName>
        <ecNumber evidence="11">6.1.1.14</ecNumber>
    </recommendedName>
    <alternativeName>
        <fullName evidence="11">Glycyl-tRNA synthetase beta subunit</fullName>
        <shortName evidence="11">GlyRS</shortName>
    </alternativeName>
</protein>
<keyword evidence="8 11" id="KW-0648">Protein biosynthesis</keyword>
<dbReference type="PROSITE" id="PS50861">
    <property type="entry name" value="AA_TRNA_LIGASE_II_GLYAB"/>
    <property type="match status" value="1"/>
</dbReference>
<dbReference type="NCBIfam" id="TIGR00211">
    <property type="entry name" value="glyS"/>
    <property type="match status" value="1"/>
</dbReference>
<proteinExistence type="inferred from homology"/>
<evidence type="ECO:0000256" key="6">
    <source>
        <dbReference type="ARBA" id="ARBA00022741"/>
    </source>
</evidence>
<evidence type="ECO:0000313" key="14">
    <source>
        <dbReference type="Proteomes" id="UP000199058"/>
    </source>
</evidence>
<keyword evidence="6 11" id="KW-0547">Nucleotide-binding</keyword>
<dbReference type="EC" id="6.1.1.14" evidence="11"/>
<keyword evidence="7 11" id="KW-0067">ATP-binding</keyword>
<dbReference type="Pfam" id="PF05746">
    <property type="entry name" value="DALR_1"/>
    <property type="match status" value="1"/>
</dbReference>
<accession>A0A1I1I6P3</accession>
<dbReference type="InterPro" id="IPR015944">
    <property type="entry name" value="Gly-tRNA-synth_bsu"/>
</dbReference>
<evidence type="ECO:0000256" key="7">
    <source>
        <dbReference type="ARBA" id="ARBA00022840"/>
    </source>
</evidence>
<dbReference type="GO" id="GO:0005829">
    <property type="term" value="C:cytosol"/>
    <property type="evidence" value="ECO:0007669"/>
    <property type="project" value="TreeGrafter"/>
</dbReference>
<evidence type="ECO:0000256" key="8">
    <source>
        <dbReference type="ARBA" id="ARBA00022917"/>
    </source>
</evidence>
<dbReference type="RefSeq" id="WP_091963516.1">
    <property type="nucleotide sequence ID" value="NZ_FOLH01000004.1"/>
</dbReference>
<dbReference type="Proteomes" id="UP000199058">
    <property type="component" value="Unassembled WGS sequence"/>
</dbReference>
<comment type="catalytic activity">
    <reaction evidence="10 11">
        <text>tRNA(Gly) + glycine + ATP = glycyl-tRNA(Gly) + AMP + diphosphate</text>
        <dbReference type="Rhea" id="RHEA:16013"/>
        <dbReference type="Rhea" id="RHEA-COMP:9664"/>
        <dbReference type="Rhea" id="RHEA-COMP:9683"/>
        <dbReference type="ChEBI" id="CHEBI:30616"/>
        <dbReference type="ChEBI" id="CHEBI:33019"/>
        <dbReference type="ChEBI" id="CHEBI:57305"/>
        <dbReference type="ChEBI" id="CHEBI:78442"/>
        <dbReference type="ChEBI" id="CHEBI:78522"/>
        <dbReference type="ChEBI" id="CHEBI:456215"/>
        <dbReference type="EC" id="6.1.1.14"/>
    </reaction>
</comment>
<keyword evidence="14" id="KW-1185">Reference proteome</keyword>
<evidence type="ECO:0000256" key="10">
    <source>
        <dbReference type="ARBA" id="ARBA00047937"/>
    </source>
</evidence>
<evidence type="ECO:0000256" key="9">
    <source>
        <dbReference type="ARBA" id="ARBA00023146"/>
    </source>
</evidence>
<dbReference type="InterPro" id="IPR006194">
    <property type="entry name" value="Gly-tRNA-synth_heterodimer"/>
</dbReference>
<dbReference type="GO" id="GO:0004820">
    <property type="term" value="F:glycine-tRNA ligase activity"/>
    <property type="evidence" value="ECO:0007669"/>
    <property type="project" value="UniProtKB-UniRule"/>
</dbReference>
<comment type="similarity">
    <text evidence="2 11">Belongs to the class-II aminoacyl-tRNA synthetase family.</text>
</comment>
<dbReference type="PANTHER" id="PTHR30075:SF2">
    <property type="entry name" value="GLYCINE--TRNA LIGASE, CHLOROPLASTIC_MITOCHONDRIAL 2"/>
    <property type="match status" value="1"/>
</dbReference>
<evidence type="ECO:0000256" key="3">
    <source>
        <dbReference type="ARBA" id="ARBA00011209"/>
    </source>
</evidence>
<evidence type="ECO:0000256" key="1">
    <source>
        <dbReference type="ARBA" id="ARBA00004496"/>
    </source>
</evidence>
<dbReference type="STRING" id="1122252.SAMN05660443_2248"/>
<feature type="domain" description="DALR anticodon binding" evidence="12">
    <location>
        <begin position="579"/>
        <end position="677"/>
    </location>
</feature>
<evidence type="ECO:0000256" key="11">
    <source>
        <dbReference type="HAMAP-Rule" id="MF_00255"/>
    </source>
</evidence>
<dbReference type="GO" id="GO:0004814">
    <property type="term" value="F:arginine-tRNA ligase activity"/>
    <property type="evidence" value="ECO:0007669"/>
    <property type="project" value="InterPro"/>
</dbReference>
<evidence type="ECO:0000256" key="2">
    <source>
        <dbReference type="ARBA" id="ARBA00008226"/>
    </source>
</evidence>
<dbReference type="Pfam" id="PF02092">
    <property type="entry name" value="tRNA_synt_2f"/>
    <property type="match status" value="1"/>
</dbReference>
<dbReference type="EMBL" id="FOLH01000004">
    <property type="protein sequence ID" value="SFC32099.1"/>
    <property type="molecule type" value="Genomic_DNA"/>
</dbReference>
<dbReference type="PANTHER" id="PTHR30075">
    <property type="entry name" value="GLYCYL-TRNA SYNTHETASE"/>
    <property type="match status" value="1"/>
</dbReference>
<sequence>MSAADLLFELGCEELPPTQLANLSKALETSVKEGLEAAGLPFTAIESFATPRRLALIVKNLAKHQPDQAIERKGPALKAAYKDGEPTKALLGFAKSCGVAIDQLETLETDKGSWLIYRSTQPGQATAALVPDIFKQAIHNLPVPKRMRWGSSRIEFSRPVHWLVLLQGEEVIPAEILGLQSDRLTYGHRFHAPSAITLDKASTYQPSLAKGYVLASFTERREQIREQVLAEAASRRAKAVIDEDLLDEVTGLVEWPVALTGSFDEDFLQVPDACLISSMKSHQKYFHLTDEQGRLLPLFITVSNIQSQDPSAIILGNERVIRPRLADAAFFFETDKKSRLATRFEGLEKVVFQKQLGSLADKSRRIEQLACEIAQRLKFDTDKVQRAAKLCKCDLNTEMVLEFPELQGLMGEAYALHDGENPEVCRSLREHYLPRHAGDALPETPTGICLALADRLDTLTGIFGIGQKPSGVKDPFALRRATLGVLNILVHKQLDLDLQELIHLALAQHSELPQRQEAEQQLLDYMLDRFRAWYQGQGIATGIFLAVRSRGVTHPYDFDRRVQAVSSFSKLPEAQALAAANKRVSNLLSKLDQPVSSEINKALLSEAAEVRLAEQLAIKDIDVAPYYAKGDYQAALNKLAELREPVDAFFDQVMVMAEDPEIRNNRLALLASLQALFMHTADIAQLQH</sequence>
<dbReference type="InterPro" id="IPR008909">
    <property type="entry name" value="DALR_anticod-bd"/>
</dbReference>
<keyword evidence="9 11" id="KW-0030">Aminoacyl-tRNA synthetase</keyword>
<dbReference type="PRINTS" id="PR01045">
    <property type="entry name" value="TRNASYNTHGB"/>
</dbReference>
<dbReference type="GO" id="GO:0006426">
    <property type="term" value="P:glycyl-tRNA aminoacylation"/>
    <property type="evidence" value="ECO:0007669"/>
    <property type="project" value="UniProtKB-UniRule"/>
</dbReference>
<dbReference type="HAMAP" id="MF_00255">
    <property type="entry name" value="Gly_tRNA_synth_beta"/>
    <property type="match status" value="1"/>
</dbReference>
<dbReference type="SUPFAM" id="SSF109604">
    <property type="entry name" value="HD-domain/PDEase-like"/>
    <property type="match status" value="1"/>
</dbReference>
<keyword evidence="4 11" id="KW-0963">Cytoplasm</keyword>
<evidence type="ECO:0000313" key="13">
    <source>
        <dbReference type="EMBL" id="SFC32099.1"/>
    </source>
</evidence>
<comment type="subcellular location">
    <subcellularLocation>
        <location evidence="1 11">Cytoplasm</location>
    </subcellularLocation>
</comment>
<name>A0A1I1I6P3_9GAMM</name>
<reference evidence="13 14" key="1">
    <citation type="submission" date="2016-10" db="EMBL/GenBank/DDBJ databases">
        <authorList>
            <person name="de Groot N.N."/>
        </authorList>
    </citation>
    <scope>NUCLEOTIDE SEQUENCE [LARGE SCALE GENOMIC DNA]</scope>
    <source>
        <strain evidence="13 14">DSM 18438</strain>
    </source>
</reference>
<organism evidence="13 14">
    <name type="scientific">Marinospirillum celere</name>
    <dbReference type="NCBI Taxonomy" id="1122252"/>
    <lineage>
        <taxon>Bacteria</taxon>
        <taxon>Pseudomonadati</taxon>
        <taxon>Pseudomonadota</taxon>
        <taxon>Gammaproteobacteria</taxon>
        <taxon>Oceanospirillales</taxon>
        <taxon>Oceanospirillaceae</taxon>
        <taxon>Marinospirillum</taxon>
    </lineage>
</organism>
<evidence type="ECO:0000259" key="12">
    <source>
        <dbReference type="Pfam" id="PF05746"/>
    </source>
</evidence>